<dbReference type="eggNOG" id="ENOG5031AS6">
    <property type="taxonomic scope" value="Bacteria"/>
</dbReference>
<evidence type="ECO:0000313" key="2">
    <source>
        <dbReference type="Proteomes" id="UP000004931"/>
    </source>
</evidence>
<proteinExistence type="predicted"/>
<dbReference type="EMBL" id="AAVT01000013">
    <property type="protein sequence ID" value="EAW29869.1"/>
    <property type="molecule type" value="Genomic_DNA"/>
</dbReference>
<reference evidence="1 2" key="1">
    <citation type="journal article" date="2010" name="J. Bacteriol.">
        <title>Genome sequence of the oligotrophic marine Gammaproteobacterium HTCC2143, isolated from the Oregon Coast.</title>
        <authorList>
            <person name="Oh H.M."/>
            <person name="Kang I."/>
            <person name="Ferriera S."/>
            <person name="Giovannoni S.J."/>
            <person name="Cho J.C."/>
        </authorList>
    </citation>
    <scope>NUCLEOTIDE SEQUENCE [LARGE SCALE GENOMIC DNA]</scope>
    <source>
        <strain evidence="1 2">HTCC2143</strain>
    </source>
</reference>
<evidence type="ECO:0000313" key="1">
    <source>
        <dbReference type="EMBL" id="EAW29869.1"/>
    </source>
</evidence>
<dbReference type="InterPro" id="IPR045508">
    <property type="entry name" value="DUF6482"/>
</dbReference>
<comment type="caution">
    <text evidence="1">The sequence shown here is derived from an EMBL/GenBank/DDBJ whole genome shotgun (WGS) entry which is preliminary data.</text>
</comment>
<protein>
    <submittedName>
        <fullName evidence="1">Uncharacterized protein</fullName>
    </submittedName>
</protein>
<sequence length="110" mass="12145">MKITVNEFAQSSLPLPVIVHSIDMVGYQATVIIEQKECLLVGPNGRPLRYSSLMQMREKLSTLPTSSVVLSHQSAYDEMINQPIKQGSNTLKVPLSNELYPDPAQTTLSS</sequence>
<dbReference type="STRING" id="247633.GP2143_11739"/>
<dbReference type="Proteomes" id="UP000004931">
    <property type="component" value="Unassembled WGS sequence"/>
</dbReference>
<dbReference type="OrthoDB" id="5600613at2"/>
<gene>
    <name evidence="1" type="ORF">GP2143_11739</name>
</gene>
<dbReference type="AlphaFoldDB" id="A0YGZ4"/>
<organism evidence="1 2">
    <name type="scientific">marine gamma proteobacterium HTCC2143</name>
    <dbReference type="NCBI Taxonomy" id="247633"/>
    <lineage>
        <taxon>Bacteria</taxon>
        <taxon>Pseudomonadati</taxon>
        <taxon>Pseudomonadota</taxon>
        <taxon>Gammaproteobacteria</taxon>
        <taxon>Cellvibrionales</taxon>
        <taxon>Spongiibacteraceae</taxon>
        <taxon>BD1-7 clade</taxon>
    </lineage>
</organism>
<keyword evidence="2" id="KW-1185">Reference proteome</keyword>
<accession>A0YGZ4</accession>
<name>A0YGZ4_9GAMM</name>
<dbReference type="Pfam" id="PF20090">
    <property type="entry name" value="DUF6482"/>
    <property type="match status" value="1"/>
</dbReference>